<dbReference type="EMBL" id="JADGJD010002516">
    <property type="protein sequence ID" value="KAJ3032092.1"/>
    <property type="molecule type" value="Genomic_DNA"/>
</dbReference>
<protein>
    <submittedName>
        <fullName evidence="2">Uncharacterized protein</fullName>
    </submittedName>
</protein>
<keyword evidence="1" id="KW-0732">Signal</keyword>
<name>A0AAD5S1Y1_9FUNG</name>
<keyword evidence="3" id="KW-1185">Reference proteome</keyword>
<proteinExistence type="predicted"/>
<dbReference type="Pfam" id="PF17615">
    <property type="entry name" value="C166"/>
    <property type="match status" value="1"/>
</dbReference>
<gene>
    <name evidence="2" type="ORF">HK097_005378</name>
</gene>
<dbReference type="Proteomes" id="UP001212841">
    <property type="component" value="Unassembled WGS sequence"/>
</dbReference>
<evidence type="ECO:0000313" key="3">
    <source>
        <dbReference type="Proteomes" id="UP001212841"/>
    </source>
</evidence>
<sequence length="216" mass="23271">MVAFKKLLLSLFVSTAMVQAALTPAQIVQNIETLTSKSQALQAPAQTISILNGPLIIIGQGPFPVYNCLFLRIIAGFTDIIQTATTAIAAMKGSAPVPAGPDASLIFEAFREFVRVHQALLNILIGKAGLLSTIPFFGEPVAAVLRQVEQIVDTIAFALIDQVESRSADLNRENGSLQATIRTAIRSYEGLKLGRRATTETLTRRSRRNKRGIIAA</sequence>
<feature type="chain" id="PRO_5041981502" evidence="1">
    <location>
        <begin position="21"/>
        <end position="216"/>
    </location>
</feature>
<organism evidence="2 3">
    <name type="scientific">Rhizophlyctis rosea</name>
    <dbReference type="NCBI Taxonomy" id="64517"/>
    <lineage>
        <taxon>Eukaryota</taxon>
        <taxon>Fungi</taxon>
        <taxon>Fungi incertae sedis</taxon>
        <taxon>Chytridiomycota</taxon>
        <taxon>Chytridiomycota incertae sedis</taxon>
        <taxon>Chytridiomycetes</taxon>
        <taxon>Rhizophlyctidales</taxon>
        <taxon>Rhizophlyctidaceae</taxon>
        <taxon>Rhizophlyctis</taxon>
    </lineage>
</organism>
<feature type="signal peptide" evidence="1">
    <location>
        <begin position="1"/>
        <end position="20"/>
    </location>
</feature>
<reference evidence="2" key="1">
    <citation type="submission" date="2020-05" db="EMBL/GenBank/DDBJ databases">
        <title>Phylogenomic resolution of chytrid fungi.</title>
        <authorList>
            <person name="Stajich J.E."/>
            <person name="Amses K."/>
            <person name="Simmons R."/>
            <person name="Seto K."/>
            <person name="Myers J."/>
            <person name="Bonds A."/>
            <person name="Quandt C.A."/>
            <person name="Barry K."/>
            <person name="Liu P."/>
            <person name="Grigoriev I."/>
            <person name="Longcore J.E."/>
            <person name="James T.Y."/>
        </authorList>
    </citation>
    <scope>NUCLEOTIDE SEQUENCE</scope>
    <source>
        <strain evidence="2">JEL0318</strain>
    </source>
</reference>
<dbReference type="AlphaFoldDB" id="A0AAD5S1Y1"/>
<evidence type="ECO:0000313" key="2">
    <source>
        <dbReference type="EMBL" id="KAJ3032092.1"/>
    </source>
</evidence>
<comment type="caution">
    <text evidence="2">The sequence shown here is derived from an EMBL/GenBank/DDBJ whole genome shotgun (WGS) entry which is preliminary data.</text>
</comment>
<accession>A0AAD5S1Y1</accession>
<evidence type="ECO:0000256" key="1">
    <source>
        <dbReference type="SAM" id="SignalP"/>
    </source>
</evidence>